<evidence type="ECO:0000256" key="1">
    <source>
        <dbReference type="SAM" id="MobiDB-lite"/>
    </source>
</evidence>
<reference evidence="3" key="1">
    <citation type="submission" date="2018-09" db="EMBL/GenBank/DDBJ databases">
        <authorList>
            <person name="Zhu H."/>
        </authorList>
    </citation>
    <scope>NUCLEOTIDE SEQUENCE [LARGE SCALE GENOMIC DNA]</scope>
    <source>
        <strain evidence="3">K2W31S-8</strain>
    </source>
</reference>
<evidence type="ECO:0000313" key="3">
    <source>
        <dbReference type="Proteomes" id="UP000265560"/>
    </source>
</evidence>
<accession>A0A385Z9J6</accession>
<feature type="compositionally biased region" description="Basic and acidic residues" evidence="1">
    <location>
        <begin position="84"/>
        <end position="110"/>
    </location>
</feature>
<dbReference type="EMBL" id="CP032419">
    <property type="protein sequence ID" value="AYC34352.1"/>
    <property type="molecule type" value="Genomic_DNA"/>
</dbReference>
<name>A0A385Z9J6_9PSED</name>
<protein>
    <recommendedName>
        <fullName evidence="4">Lipoprotein</fullName>
    </recommendedName>
</protein>
<dbReference type="OrthoDB" id="5540985at2"/>
<organism evidence="2 3">
    <name type="scientific">Pseudomonas cavernae</name>
    <dbReference type="NCBI Taxonomy" id="2320867"/>
    <lineage>
        <taxon>Bacteria</taxon>
        <taxon>Pseudomonadati</taxon>
        <taxon>Pseudomonadota</taxon>
        <taxon>Gammaproteobacteria</taxon>
        <taxon>Pseudomonadales</taxon>
        <taxon>Pseudomonadaceae</taxon>
        <taxon>Pseudomonas</taxon>
    </lineage>
</organism>
<proteinExistence type="predicted"/>
<gene>
    <name evidence="2" type="ORF">D3880_19155</name>
</gene>
<evidence type="ECO:0000313" key="2">
    <source>
        <dbReference type="EMBL" id="AYC34352.1"/>
    </source>
</evidence>
<dbReference type="PROSITE" id="PS51257">
    <property type="entry name" value="PROKAR_LIPOPROTEIN"/>
    <property type="match status" value="1"/>
</dbReference>
<evidence type="ECO:0008006" key="4">
    <source>
        <dbReference type="Google" id="ProtNLM"/>
    </source>
</evidence>
<keyword evidence="3" id="KW-1185">Reference proteome</keyword>
<dbReference type="KEGG" id="pcav:D3880_19155"/>
<dbReference type="Proteomes" id="UP000265560">
    <property type="component" value="Chromosome"/>
</dbReference>
<feature type="region of interest" description="Disordered" evidence="1">
    <location>
        <begin position="82"/>
        <end position="117"/>
    </location>
</feature>
<sequence>MRRHALFILFSLLAGCQTTHDYLLAQGYPPAFADGYQAGCNSGHQAAGAISGAFQKDVPRYLAETQYASGWDDGFRQCQAMAESAERRDYERQRGDPRDEDGQRDQDRALSKALRGS</sequence>
<dbReference type="AlphaFoldDB" id="A0A385Z9J6"/>
<dbReference type="RefSeq" id="WP_119895005.1">
    <property type="nucleotide sequence ID" value="NZ_CP032419.1"/>
</dbReference>